<dbReference type="EMBL" id="LAZR01017590">
    <property type="protein sequence ID" value="KKL99779.1"/>
    <property type="molecule type" value="Genomic_DNA"/>
</dbReference>
<protein>
    <submittedName>
        <fullName evidence="1">Uncharacterized protein</fullName>
    </submittedName>
</protein>
<dbReference type="AlphaFoldDB" id="A0A0F9GLN3"/>
<comment type="caution">
    <text evidence="1">The sequence shown here is derived from an EMBL/GenBank/DDBJ whole genome shotgun (WGS) entry which is preliminary data.</text>
</comment>
<gene>
    <name evidence="1" type="ORF">LCGC14_1811000</name>
</gene>
<name>A0A0F9GLN3_9ZZZZ</name>
<organism evidence="1">
    <name type="scientific">marine sediment metagenome</name>
    <dbReference type="NCBI Taxonomy" id="412755"/>
    <lineage>
        <taxon>unclassified sequences</taxon>
        <taxon>metagenomes</taxon>
        <taxon>ecological metagenomes</taxon>
    </lineage>
</organism>
<proteinExistence type="predicted"/>
<sequence>MEHTPIPWKLDSKPTDYPQTVTSNDGTVVALTGDDRANATFIVRAVNNHAKLLAALENMLVNPNYYGKKARAAIEEARK</sequence>
<accession>A0A0F9GLN3</accession>
<evidence type="ECO:0000313" key="1">
    <source>
        <dbReference type="EMBL" id="KKL99779.1"/>
    </source>
</evidence>
<reference evidence="1" key="1">
    <citation type="journal article" date="2015" name="Nature">
        <title>Complex archaea that bridge the gap between prokaryotes and eukaryotes.</title>
        <authorList>
            <person name="Spang A."/>
            <person name="Saw J.H."/>
            <person name="Jorgensen S.L."/>
            <person name="Zaremba-Niedzwiedzka K."/>
            <person name="Martijn J."/>
            <person name="Lind A.E."/>
            <person name="van Eijk R."/>
            <person name="Schleper C."/>
            <person name="Guy L."/>
            <person name="Ettema T.J."/>
        </authorList>
    </citation>
    <scope>NUCLEOTIDE SEQUENCE</scope>
</reference>